<dbReference type="PANTHER" id="PTHR35093:SF8">
    <property type="entry name" value="OUTER MEMBRANE PROTEIN NMB0088-RELATED"/>
    <property type="match status" value="1"/>
</dbReference>
<evidence type="ECO:0000313" key="8">
    <source>
        <dbReference type="EMBL" id="HJD96066.1"/>
    </source>
</evidence>
<organism evidence="8 9">
    <name type="scientific">Mailhella massiliensis</name>
    <dbReference type="NCBI Taxonomy" id="1903261"/>
    <lineage>
        <taxon>Bacteria</taxon>
        <taxon>Pseudomonadati</taxon>
        <taxon>Thermodesulfobacteriota</taxon>
        <taxon>Desulfovibrionia</taxon>
        <taxon>Desulfovibrionales</taxon>
        <taxon>Desulfovibrionaceae</taxon>
        <taxon>Mailhella</taxon>
    </lineage>
</organism>
<evidence type="ECO:0000256" key="3">
    <source>
        <dbReference type="ARBA" id="ARBA00022452"/>
    </source>
</evidence>
<comment type="similarity">
    <text evidence="2">Belongs to the OmpP1/FadL family.</text>
</comment>
<evidence type="ECO:0000256" key="7">
    <source>
        <dbReference type="ARBA" id="ARBA00023237"/>
    </source>
</evidence>
<dbReference type="GO" id="GO:0009279">
    <property type="term" value="C:cell outer membrane"/>
    <property type="evidence" value="ECO:0007669"/>
    <property type="project" value="UniProtKB-SubCell"/>
</dbReference>
<dbReference type="EMBL" id="DYZA01000004">
    <property type="protein sequence ID" value="HJD96066.1"/>
    <property type="molecule type" value="Genomic_DNA"/>
</dbReference>
<comment type="caution">
    <text evidence="8">The sequence shown here is derived from an EMBL/GenBank/DDBJ whole genome shotgun (WGS) entry which is preliminary data.</text>
</comment>
<keyword evidence="4" id="KW-0812">Transmembrane</keyword>
<evidence type="ECO:0000256" key="4">
    <source>
        <dbReference type="ARBA" id="ARBA00022692"/>
    </source>
</evidence>
<evidence type="ECO:0000256" key="1">
    <source>
        <dbReference type="ARBA" id="ARBA00004571"/>
    </source>
</evidence>
<dbReference type="PANTHER" id="PTHR35093">
    <property type="entry name" value="OUTER MEMBRANE PROTEIN NMB0088-RELATED"/>
    <property type="match status" value="1"/>
</dbReference>
<keyword evidence="7" id="KW-0998">Cell outer membrane</keyword>
<comment type="subcellular location">
    <subcellularLocation>
        <location evidence="1">Cell outer membrane</location>
        <topology evidence="1">Multi-pass membrane protein</topology>
    </subcellularLocation>
</comment>
<evidence type="ECO:0000256" key="5">
    <source>
        <dbReference type="ARBA" id="ARBA00022729"/>
    </source>
</evidence>
<evidence type="ECO:0000256" key="6">
    <source>
        <dbReference type="ARBA" id="ARBA00023136"/>
    </source>
</evidence>
<dbReference type="Pfam" id="PF03349">
    <property type="entry name" value="Toluene_X"/>
    <property type="match status" value="1"/>
</dbReference>
<reference evidence="8" key="1">
    <citation type="journal article" date="2021" name="PeerJ">
        <title>Extensive microbial diversity within the chicken gut microbiome revealed by metagenomics and culture.</title>
        <authorList>
            <person name="Gilroy R."/>
            <person name="Ravi A."/>
            <person name="Getino M."/>
            <person name="Pursley I."/>
            <person name="Horton D.L."/>
            <person name="Alikhan N.F."/>
            <person name="Baker D."/>
            <person name="Gharbi K."/>
            <person name="Hall N."/>
            <person name="Watson M."/>
            <person name="Adriaenssens E.M."/>
            <person name="Foster-Nyarko E."/>
            <person name="Jarju S."/>
            <person name="Secka A."/>
            <person name="Antonio M."/>
            <person name="Oren A."/>
            <person name="Chaudhuri R.R."/>
            <person name="La Ragione R."/>
            <person name="Hildebrand F."/>
            <person name="Pallen M.J."/>
        </authorList>
    </citation>
    <scope>NUCLEOTIDE SEQUENCE</scope>
    <source>
        <strain evidence="8">ChiGjej2B2-19336</strain>
    </source>
</reference>
<dbReference type="AlphaFoldDB" id="A0A921DQL5"/>
<dbReference type="GO" id="GO:0015483">
    <property type="term" value="F:long-chain fatty acid transporting porin activity"/>
    <property type="evidence" value="ECO:0007669"/>
    <property type="project" value="TreeGrafter"/>
</dbReference>
<dbReference type="Gene3D" id="2.40.160.60">
    <property type="entry name" value="Outer membrane protein transport protein (OMPP1/FadL/TodX)"/>
    <property type="match status" value="1"/>
</dbReference>
<sequence>AHADARIHSENGYAFGYNFGLHARFNDQWSAGLTYRASEDMTFDGSARFRFSGDASGIYALQQVMRNCDADGKLSIPDVITLGVMYKPLPNLSFEGDVAYTVWSRYRNLTINLHNGTPTFFEQKNWRDTWAFTFGVEYAPLDWLTLRAGFTYETSPLKDDNCYDYLVPSNGRNYYTLGAGFKYENWTLDLAYMYIDVRDINYKDRPGEQGGIPLTSTYSGRAHNSYAHNFGLTIGYRF</sequence>
<gene>
    <name evidence="8" type="ORF">K8W16_00235</name>
</gene>
<evidence type="ECO:0000313" key="9">
    <source>
        <dbReference type="Proteomes" id="UP000698963"/>
    </source>
</evidence>
<name>A0A921DQL5_9BACT</name>
<dbReference type="SUPFAM" id="SSF56935">
    <property type="entry name" value="Porins"/>
    <property type="match status" value="1"/>
</dbReference>
<dbReference type="InterPro" id="IPR005017">
    <property type="entry name" value="OMPP1/FadL/TodX"/>
</dbReference>
<dbReference type="RefSeq" id="WP_304120134.1">
    <property type="nucleotide sequence ID" value="NZ_DYZA01000004.1"/>
</dbReference>
<proteinExistence type="inferred from homology"/>
<dbReference type="Proteomes" id="UP000698963">
    <property type="component" value="Unassembled WGS sequence"/>
</dbReference>
<feature type="non-terminal residue" evidence="8">
    <location>
        <position position="1"/>
    </location>
</feature>
<evidence type="ECO:0000256" key="2">
    <source>
        <dbReference type="ARBA" id="ARBA00008163"/>
    </source>
</evidence>
<accession>A0A921DQL5</accession>
<protein>
    <submittedName>
        <fullName evidence="8">Outer membrane protein transport protein</fullName>
    </submittedName>
</protein>
<keyword evidence="5" id="KW-0732">Signal</keyword>
<keyword evidence="3" id="KW-1134">Transmembrane beta strand</keyword>
<reference evidence="8" key="2">
    <citation type="submission" date="2021-09" db="EMBL/GenBank/DDBJ databases">
        <authorList>
            <person name="Gilroy R."/>
        </authorList>
    </citation>
    <scope>NUCLEOTIDE SEQUENCE</scope>
    <source>
        <strain evidence="8">ChiGjej2B2-19336</strain>
    </source>
</reference>
<keyword evidence="6" id="KW-0472">Membrane</keyword>